<evidence type="ECO:0000313" key="2">
    <source>
        <dbReference type="EMBL" id="ANI93488.1"/>
    </source>
</evidence>
<name>A0A173LPC1_9ACTN</name>
<gene>
    <name evidence="2" type="ORF">BJL86_2728</name>
</gene>
<dbReference type="STRING" id="499555.BJL86_2728"/>
<reference evidence="2 3" key="1">
    <citation type="submission" date="2016-06" db="EMBL/GenBank/DDBJ databases">
        <title>Complete genome sequence of a saline-alkali tolerant type strain Dietzia timorensis ID05-A0528T.</title>
        <authorList>
            <person name="Wu X."/>
        </authorList>
    </citation>
    <scope>NUCLEOTIDE SEQUENCE [LARGE SCALE GENOMIC DNA]</scope>
    <source>
        <strain evidence="2 3">ID05-A0528</strain>
    </source>
</reference>
<dbReference type="EMBL" id="CP015961">
    <property type="protein sequence ID" value="ANI93488.1"/>
    <property type="molecule type" value="Genomic_DNA"/>
</dbReference>
<dbReference type="KEGG" id="dtm:BJL86_2728"/>
<keyword evidence="1" id="KW-0472">Membrane</keyword>
<sequence>MARTGLAAPTAADITNARALRRMKIVATSFLLVAAICYVLSQIALSRDAGAWAGYLRAASEAGMVGGLADWFAVTALFRHPLGIPIPHTALIPRRKDQLGESLGGFVGDNFLDPELVGEKVASAHIPERAGQWLLEPENRRRASGQAAKAIRAALEVLRDEDAVGLIERTLVARISEPEWGPPLGKVLGEMVAEGRQEPVVQLLADRTLEWVERNPETIEYWVTEKAPTWAPQLVNELVAERAYSEVLQWARAIKEDPHHSVRVALTNFLTQLSRDLQYDPDTISRLEGFKADLLSRPATREAIASAWVSAKNAFISATEDSSSELRGKLDELAERLADNLVSDSKMRASVDDYLVRTASFVASNYAGEITSIISETVERWDAHEASRKIELLAGKDLQFIRINGTVVGALAGIVIHVFTELIF</sequence>
<dbReference type="Pfam" id="PF04286">
    <property type="entry name" value="DUF445"/>
    <property type="match status" value="1"/>
</dbReference>
<dbReference type="AlphaFoldDB" id="A0A173LPC1"/>
<keyword evidence="1" id="KW-0812">Transmembrane</keyword>
<keyword evidence="3" id="KW-1185">Reference proteome</keyword>
<dbReference type="InterPro" id="IPR007383">
    <property type="entry name" value="DUF445"/>
</dbReference>
<organism evidence="2 3">
    <name type="scientific">Dietzia timorensis</name>
    <dbReference type="NCBI Taxonomy" id="499555"/>
    <lineage>
        <taxon>Bacteria</taxon>
        <taxon>Bacillati</taxon>
        <taxon>Actinomycetota</taxon>
        <taxon>Actinomycetes</taxon>
        <taxon>Mycobacteriales</taxon>
        <taxon>Dietziaceae</taxon>
        <taxon>Dietzia</taxon>
    </lineage>
</organism>
<evidence type="ECO:0000313" key="3">
    <source>
        <dbReference type="Proteomes" id="UP000186104"/>
    </source>
</evidence>
<dbReference type="GO" id="GO:0005886">
    <property type="term" value="C:plasma membrane"/>
    <property type="evidence" value="ECO:0007669"/>
    <property type="project" value="TreeGrafter"/>
</dbReference>
<accession>A0A173LPC1</accession>
<proteinExistence type="predicted"/>
<dbReference type="Proteomes" id="UP000186104">
    <property type="component" value="Chromosome"/>
</dbReference>
<dbReference type="PANTHER" id="PTHR38442">
    <property type="entry name" value="INNER MEMBRANE PROTEIN-RELATED"/>
    <property type="match status" value="1"/>
</dbReference>
<evidence type="ECO:0000256" key="1">
    <source>
        <dbReference type="SAM" id="Phobius"/>
    </source>
</evidence>
<feature type="transmembrane region" description="Helical" evidence="1">
    <location>
        <begin position="25"/>
        <end position="45"/>
    </location>
</feature>
<dbReference type="RefSeq" id="WP_231887173.1">
    <property type="nucleotide sequence ID" value="NZ_CP015961.1"/>
</dbReference>
<keyword evidence="1" id="KW-1133">Transmembrane helix</keyword>
<protein>
    <submittedName>
        <fullName evidence="2">Uncharacterized protein YjiN</fullName>
    </submittedName>
</protein>
<dbReference type="PANTHER" id="PTHR38442:SF1">
    <property type="entry name" value="INNER MEMBRANE PROTEIN"/>
    <property type="match status" value="1"/>
</dbReference>